<gene>
    <name evidence="2" type="ORF">THC_0703</name>
</gene>
<evidence type="ECO:0000256" key="1">
    <source>
        <dbReference type="SAM" id="Coils"/>
    </source>
</evidence>
<reference evidence="3" key="2">
    <citation type="journal article" date="2016" name="Int. J. Syst. Evol. Microbiol.">
        <title>Caldimicrobium thiodismutans sp. nov., a sulfur-disproportionating bacterium isolated from a hot spring.</title>
        <authorList>
            <person name="Kojima H."/>
            <person name="Umezawa K."/>
            <person name="Fukui M."/>
        </authorList>
    </citation>
    <scope>NUCLEOTIDE SEQUENCE [LARGE SCALE GENOMIC DNA]</scope>
    <source>
        <strain evidence="3">TF1</strain>
    </source>
</reference>
<keyword evidence="3" id="KW-1185">Reference proteome</keyword>
<proteinExistence type="predicted"/>
<keyword evidence="1" id="KW-0175">Coiled coil</keyword>
<dbReference type="AlphaFoldDB" id="A0A0U5AGH7"/>
<dbReference type="RefSeq" id="WP_068513397.1">
    <property type="nucleotide sequence ID" value="NZ_AP014945.1"/>
</dbReference>
<organism evidence="2 3">
    <name type="scientific">Caldimicrobium thiodismutans</name>
    <dbReference type="NCBI Taxonomy" id="1653476"/>
    <lineage>
        <taxon>Bacteria</taxon>
        <taxon>Pseudomonadati</taxon>
        <taxon>Thermodesulfobacteriota</taxon>
        <taxon>Thermodesulfobacteria</taxon>
        <taxon>Thermodesulfobacteriales</taxon>
        <taxon>Thermodesulfobacteriaceae</taxon>
        <taxon>Caldimicrobium</taxon>
    </lineage>
</organism>
<dbReference type="STRING" id="1653476.THC_0703"/>
<dbReference type="EMBL" id="AP014945">
    <property type="protein sequence ID" value="BAU23095.1"/>
    <property type="molecule type" value="Genomic_DNA"/>
</dbReference>
<reference evidence="2 3" key="1">
    <citation type="journal article" date="2016" name="Int. J. Syst. Evol. Microbiol.">
        <title>Caldimicrobium thiodismutans sp. nov., a sulfur-disproportionating bacterium isolated from a hot spring, and emended description of the genus Caldimicrobium.</title>
        <authorList>
            <person name="Kojima H."/>
            <person name="Umezawa K."/>
            <person name="Fukui M."/>
        </authorList>
    </citation>
    <scope>NUCLEOTIDE SEQUENCE [LARGE SCALE GENOMIC DNA]</scope>
    <source>
        <strain evidence="2 3">TF1</strain>
    </source>
</reference>
<evidence type="ECO:0008006" key="4">
    <source>
        <dbReference type="Google" id="ProtNLM"/>
    </source>
</evidence>
<accession>A0A0U5AGH7</accession>
<evidence type="ECO:0000313" key="2">
    <source>
        <dbReference type="EMBL" id="BAU23095.1"/>
    </source>
</evidence>
<name>A0A0U5AGH7_9BACT</name>
<dbReference type="Proteomes" id="UP000068196">
    <property type="component" value="Chromosome"/>
</dbReference>
<protein>
    <recommendedName>
        <fullName evidence="4">Glycine zipper domain-containing protein</fullName>
    </recommendedName>
</protein>
<dbReference type="KEGG" id="cthi:THC_0703"/>
<feature type="coiled-coil region" evidence="1">
    <location>
        <begin position="28"/>
        <end position="62"/>
    </location>
</feature>
<evidence type="ECO:0000313" key="3">
    <source>
        <dbReference type="Proteomes" id="UP000068196"/>
    </source>
</evidence>
<sequence>MNIRLVIVGLILLFFSNSILFFTAYASNLEVIQQLKRLNEALKQTQERIKNELKDKNNQEINSQSFQRNIQEVFQEEYKNTQMISYKEDDSIFNQALRQCDEMKKSKEDLVSGAGKKVLTGAAIGAAIGAAAGGKKRREEGAILGAISGAMAGLAYELWTKKDLFEESPEKLAKRVKYNPSNGLYLKIGEIVVKNENVKTGDNLRLILRVEYLFPEFFSNSVSENKNLFMFGMKPVSGEKNEESSSVYHTIKIRAYVINKDNQNFVAEEEYSIPPGTTPFLYVFPICDAIPRGEHEIKFVVERMGIKDEKIVRFTKI</sequence>